<dbReference type="Proteomes" id="UP001627154">
    <property type="component" value="Unassembled WGS sequence"/>
</dbReference>
<reference evidence="2 3" key="1">
    <citation type="journal article" date="2024" name="bioRxiv">
        <title>A reference genome for Trichogramma kaykai: A tiny desert-dwelling parasitoid wasp with competing sex-ratio distorters.</title>
        <authorList>
            <person name="Culotta J."/>
            <person name="Lindsey A.R."/>
        </authorList>
    </citation>
    <scope>NUCLEOTIDE SEQUENCE [LARGE SCALE GENOMIC DNA]</scope>
    <source>
        <strain evidence="2 3">KSX58</strain>
    </source>
</reference>
<dbReference type="EMBL" id="JBJJXI010000062">
    <property type="protein sequence ID" value="KAL3397550.1"/>
    <property type="molecule type" value="Genomic_DNA"/>
</dbReference>
<dbReference type="AlphaFoldDB" id="A0ABD2WXC2"/>
<organism evidence="2 3">
    <name type="scientific">Trichogramma kaykai</name>
    <dbReference type="NCBI Taxonomy" id="54128"/>
    <lineage>
        <taxon>Eukaryota</taxon>
        <taxon>Metazoa</taxon>
        <taxon>Ecdysozoa</taxon>
        <taxon>Arthropoda</taxon>
        <taxon>Hexapoda</taxon>
        <taxon>Insecta</taxon>
        <taxon>Pterygota</taxon>
        <taxon>Neoptera</taxon>
        <taxon>Endopterygota</taxon>
        <taxon>Hymenoptera</taxon>
        <taxon>Apocrita</taxon>
        <taxon>Proctotrupomorpha</taxon>
        <taxon>Chalcidoidea</taxon>
        <taxon>Trichogrammatidae</taxon>
        <taxon>Trichogramma</taxon>
    </lineage>
</organism>
<feature type="compositionally biased region" description="Low complexity" evidence="1">
    <location>
        <begin position="257"/>
        <end position="268"/>
    </location>
</feature>
<feature type="region of interest" description="Disordered" evidence="1">
    <location>
        <begin position="80"/>
        <end position="152"/>
    </location>
</feature>
<keyword evidence="3" id="KW-1185">Reference proteome</keyword>
<accession>A0ABD2WXC2</accession>
<feature type="compositionally biased region" description="Basic residues" evidence="1">
    <location>
        <begin position="244"/>
        <end position="256"/>
    </location>
</feature>
<protein>
    <submittedName>
        <fullName evidence="2">Uncharacterized protein</fullName>
    </submittedName>
</protein>
<evidence type="ECO:0000256" key="1">
    <source>
        <dbReference type="SAM" id="MobiDB-lite"/>
    </source>
</evidence>
<feature type="compositionally biased region" description="Low complexity" evidence="1">
    <location>
        <begin position="80"/>
        <end position="92"/>
    </location>
</feature>
<feature type="compositionally biased region" description="Basic and acidic residues" evidence="1">
    <location>
        <begin position="226"/>
        <end position="235"/>
    </location>
</feature>
<name>A0ABD2WXC2_9HYME</name>
<evidence type="ECO:0000313" key="3">
    <source>
        <dbReference type="Proteomes" id="UP001627154"/>
    </source>
</evidence>
<proteinExistence type="predicted"/>
<sequence length="373" mass="40267">MDRGVICPCDKQQSATRRRLGDDGRIDAGPLLARHRVREHVVRQHHRGLPVSRLPLPLGAARVAAPVPALRRAPLLLLGDVPELPDGAAGPQDPDDGRAHRPARLGRPRDEPSHPGRLELPLGRHVSGLPAPHRRAQAQVRPQGSGEARARPRLDDADQQLSLHQATLGRGPAATGPLARLSPRPKTGRAAAHLPRGHRLHPQQQSALGPVRRPARPARVPTAAAPKDDGLHLRGDASAAGRTPGRRLRSHHRLSRSRSSVRGGSAARQNARRGALSRASNSQAGRAQRRGESQEVARGPMADQGAPARALSQEQELRRQLRLAEVATAALDPYLPLLDLLVDSHDDLARYLAPVPALDDRQFRSCTGSSKRE</sequence>
<comment type="caution">
    <text evidence="2">The sequence shown here is derived from an EMBL/GenBank/DDBJ whole genome shotgun (WGS) entry which is preliminary data.</text>
</comment>
<gene>
    <name evidence="2" type="ORF">TKK_008652</name>
</gene>
<evidence type="ECO:0000313" key="2">
    <source>
        <dbReference type="EMBL" id="KAL3397550.1"/>
    </source>
</evidence>
<feature type="region of interest" description="Disordered" evidence="1">
    <location>
        <begin position="167"/>
        <end position="313"/>
    </location>
</feature>
<feature type="compositionally biased region" description="Basic and acidic residues" evidence="1">
    <location>
        <begin position="107"/>
        <end position="117"/>
    </location>
</feature>